<dbReference type="Gene3D" id="3.40.50.150">
    <property type="entry name" value="Vaccinia Virus protein VP39"/>
    <property type="match status" value="1"/>
</dbReference>
<feature type="domain" description="Methyltransferase type 11" evidence="1">
    <location>
        <begin position="48"/>
        <end position="144"/>
    </location>
</feature>
<proteinExistence type="predicted"/>
<dbReference type="Proteomes" id="UP000192936">
    <property type="component" value="Unassembled WGS sequence"/>
</dbReference>
<dbReference type="STRING" id="286727.SAMN02982917_4523"/>
<dbReference type="RefSeq" id="WP_085089415.1">
    <property type="nucleotide sequence ID" value="NZ_FXAK01000007.1"/>
</dbReference>
<keyword evidence="2" id="KW-0808">Transferase</keyword>
<keyword evidence="2" id="KW-0489">Methyltransferase</keyword>
<dbReference type="CDD" id="cd02440">
    <property type="entry name" value="AdoMet_MTases"/>
    <property type="match status" value="1"/>
</dbReference>
<accession>A0A1X7GWM5</accession>
<dbReference type="InterPro" id="IPR013216">
    <property type="entry name" value="Methyltransf_11"/>
</dbReference>
<dbReference type="AlphaFoldDB" id="A0A1X7GWM5"/>
<gene>
    <name evidence="2" type="ORF">SAMN02982917_4523</name>
</gene>
<dbReference type="Pfam" id="PF08241">
    <property type="entry name" value="Methyltransf_11"/>
    <property type="match status" value="1"/>
</dbReference>
<evidence type="ECO:0000313" key="3">
    <source>
        <dbReference type="Proteomes" id="UP000192936"/>
    </source>
</evidence>
<dbReference type="SUPFAM" id="SSF53335">
    <property type="entry name" value="S-adenosyl-L-methionine-dependent methyltransferases"/>
    <property type="match status" value="1"/>
</dbReference>
<evidence type="ECO:0000259" key="1">
    <source>
        <dbReference type="Pfam" id="PF08241"/>
    </source>
</evidence>
<dbReference type="OrthoDB" id="9787738at2"/>
<organism evidence="2 3">
    <name type="scientific">Azospirillum oryzae</name>
    <dbReference type="NCBI Taxonomy" id="286727"/>
    <lineage>
        <taxon>Bacteria</taxon>
        <taxon>Pseudomonadati</taxon>
        <taxon>Pseudomonadota</taxon>
        <taxon>Alphaproteobacteria</taxon>
        <taxon>Rhodospirillales</taxon>
        <taxon>Azospirillaceae</taxon>
        <taxon>Azospirillum</taxon>
    </lineage>
</organism>
<protein>
    <submittedName>
        <fullName evidence="2">Methyltransferase domain-containing protein</fullName>
    </submittedName>
</protein>
<dbReference type="GO" id="GO:0008757">
    <property type="term" value="F:S-adenosylmethionine-dependent methyltransferase activity"/>
    <property type="evidence" value="ECO:0007669"/>
    <property type="project" value="InterPro"/>
</dbReference>
<dbReference type="GO" id="GO:0032259">
    <property type="term" value="P:methylation"/>
    <property type="evidence" value="ECO:0007669"/>
    <property type="project" value="UniProtKB-KW"/>
</dbReference>
<dbReference type="PANTHER" id="PTHR43591">
    <property type="entry name" value="METHYLTRANSFERASE"/>
    <property type="match status" value="1"/>
</dbReference>
<dbReference type="EMBL" id="FXAK01000007">
    <property type="protein sequence ID" value="SMF75906.1"/>
    <property type="molecule type" value="Genomic_DNA"/>
</dbReference>
<dbReference type="InterPro" id="IPR029063">
    <property type="entry name" value="SAM-dependent_MTases_sf"/>
</dbReference>
<evidence type="ECO:0000313" key="2">
    <source>
        <dbReference type="EMBL" id="SMF75906.1"/>
    </source>
</evidence>
<sequence length="254" mass="27693">MSQSHHGVVAENYGPRADAYVSSAVHAGGADLDQIEQALRGRSDARVLDLGCGGGHVSYRAAPHVAEVVAVDLTPEMLEAVTRTAAERSLTNIATRQAPAERLPFDDGRFDVVLCRFTAHHWRDFEAGLREARRVLAPGGTAIFIDCVAPAAAVLDTHLQVVEVLRDPSHVRNYTAAEWTAALARAGFAVRALTPRRLRMEFAVWTARTRTPDLHAQAIRSLQRSASAEVRSHFDITEDGSFLLDTLTLEVDPI</sequence>
<name>A0A1X7GWM5_9PROT</name>
<dbReference type="PANTHER" id="PTHR43591:SF24">
    <property type="entry name" value="2-METHOXY-6-POLYPRENYL-1,4-BENZOQUINOL METHYLASE, MITOCHONDRIAL"/>
    <property type="match status" value="1"/>
</dbReference>
<reference evidence="2 3" key="1">
    <citation type="submission" date="2017-04" db="EMBL/GenBank/DDBJ databases">
        <authorList>
            <person name="Afonso C.L."/>
            <person name="Miller P.J."/>
            <person name="Scott M.A."/>
            <person name="Spackman E."/>
            <person name="Goraichik I."/>
            <person name="Dimitrov K.M."/>
            <person name="Suarez D.L."/>
            <person name="Swayne D.E."/>
        </authorList>
    </citation>
    <scope>NUCLEOTIDE SEQUENCE [LARGE SCALE GENOMIC DNA]</scope>
    <source>
        <strain evidence="2 3">A2P</strain>
    </source>
</reference>